<dbReference type="RefSeq" id="WP_181291040.1">
    <property type="nucleotide sequence ID" value="NZ_OGTP01000008.1"/>
</dbReference>
<gene>
    <name evidence="1" type="ORF">NOV72_02781</name>
</gene>
<dbReference type="InterPro" id="IPR045851">
    <property type="entry name" value="AMP-bd_C_sf"/>
</dbReference>
<dbReference type="AlphaFoldDB" id="A0A2U3I5Y3"/>
<dbReference type="Gene3D" id="3.30.300.30">
    <property type="match status" value="1"/>
</dbReference>
<dbReference type="EMBL" id="OGTP01000008">
    <property type="protein sequence ID" value="SPB15561.1"/>
    <property type="molecule type" value="Genomic_DNA"/>
</dbReference>
<evidence type="ECO:0008006" key="3">
    <source>
        <dbReference type="Google" id="ProtNLM"/>
    </source>
</evidence>
<protein>
    <recommendedName>
        <fullName evidence="3">AMP-binding enzyme C-terminal domain-containing protein</fullName>
    </recommendedName>
</protein>
<evidence type="ECO:0000313" key="2">
    <source>
        <dbReference type="Proteomes" id="UP000238169"/>
    </source>
</evidence>
<organism evidence="1 2">
    <name type="scientific">Caballeronia novacaledonica</name>
    <dbReference type="NCBI Taxonomy" id="1544861"/>
    <lineage>
        <taxon>Bacteria</taxon>
        <taxon>Pseudomonadati</taxon>
        <taxon>Pseudomonadota</taxon>
        <taxon>Betaproteobacteria</taxon>
        <taxon>Burkholderiales</taxon>
        <taxon>Burkholderiaceae</taxon>
        <taxon>Caballeronia</taxon>
    </lineage>
</organism>
<dbReference type="SUPFAM" id="SSF56801">
    <property type="entry name" value="Acetyl-CoA synthetase-like"/>
    <property type="match status" value="1"/>
</dbReference>
<accession>A0A2U3I5Y3</accession>
<keyword evidence="2" id="KW-1185">Reference proteome</keyword>
<sequence length="145" mass="15574">MRSYVDVLLDQLDAHDENMHLHVLGRAADVAEIDGIVIGPARIETPLCALPDVRYARAVASADVARGYLWDVVVVPWAGKRVDIARCVRALASACGVRVEKAVRMAVVQRVPLTEQGKVNRAAIGRLCAQASNADVVSQEAAYSA</sequence>
<name>A0A2U3I5Y3_9BURK</name>
<proteinExistence type="predicted"/>
<reference evidence="2" key="1">
    <citation type="submission" date="2018-01" db="EMBL/GenBank/DDBJ databases">
        <authorList>
            <person name="Peeters C."/>
        </authorList>
    </citation>
    <scope>NUCLEOTIDE SEQUENCE [LARGE SCALE GENOMIC DNA]</scope>
</reference>
<evidence type="ECO:0000313" key="1">
    <source>
        <dbReference type="EMBL" id="SPB15561.1"/>
    </source>
</evidence>
<dbReference type="Proteomes" id="UP000238169">
    <property type="component" value="Unassembled WGS sequence"/>
</dbReference>